<dbReference type="PANTHER" id="PTHR23416">
    <property type="entry name" value="SIALIC ACID SYNTHASE-RELATED"/>
    <property type="match status" value="1"/>
</dbReference>
<evidence type="ECO:0000313" key="5">
    <source>
        <dbReference type="Proteomes" id="UP000199820"/>
    </source>
</evidence>
<evidence type="ECO:0000256" key="1">
    <source>
        <dbReference type="ARBA" id="ARBA00007274"/>
    </source>
</evidence>
<keyword evidence="3" id="KW-0677">Repeat</keyword>
<evidence type="ECO:0000256" key="3">
    <source>
        <dbReference type="ARBA" id="ARBA00022737"/>
    </source>
</evidence>
<dbReference type="Pfam" id="PF00132">
    <property type="entry name" value="Hexapep"/>
    <property type="match status" value="1"/>
</dbReference>
<protein>
    <submittedName>
        <fullName evidence="4">Transferase hexapeptide (Six repeat-containing protein)</fullName>
    </submittedName>
</protein>
<dbReference type="Proteomes" id="UP000199820">
    <property type="component" value="Unassembled WGS sequence"/>
</dbReference>
<accession>A0A1I0FMK9</accession>
<proteinExistence type="inferred from homology"/>
<keyword evidence="5" id="KW-1185">Reference proteome</keyword>
<dbReference type="InterPro" id="IPR018357">
    <property type="entry name" value="Hexapep_transf_CS"/>
</dbReference>
<dbReference type="GO" id="GO:0008374">
    <property type="term" value="F:O-acyltransferase activity"/>
    <property type="evidence" value="ECO:0007669"/>
    <property type="project" value="TreeGrafter"/>
</dbReference>
<keyword evidence="2 4" id="KW-0808">Transferase</keyword>
<gene>
    <name evidence="4" type="ORF">SAMN04487771_102624</name>
</gene>
<organism evidence="4 5">
    <name type="scientific">[Clostridium] aminophilum</name>
    <dbReference type="NCBI Taxonomy" id="1526"/>
    <lineage>
        <taxon>Bacteria</taxon>
        <taxon>Bacillati</taxon>
        <taxon>Bacillota</taxon>
        <taxon>Clostridia</taxon>
        <taxon>Lachnospirales</taxon>
        <taxon>Lachnospiraceae</taxon>
    </lineage>
</organism>
<dbReference type="InterPro" id="IPR001451">
    <property type="entry name" value="Hexapep"/>
</dbReference>
<dbReference type="AlphaFoldDB" id="A0A1I0FMK9"/>
<dbReference type="PROSITE" id="PS00101">
    <property type="entry name" value="HEXAPEP_TRANSFERASES"/>
    <property type="match status" value="1"/>
</dbReference>
<comment type="similarity">
    <text evidence="1">Belongs to the transferase hexapeptide repeat family.</text>
</comment>
<dbReference type="PANTHER" id="PTHR23416:SF23">
    <property type="entry name" value="ACETYLTRANSFERASE C18B11.09C-RELATED"/>
    <property type="match status" value="1"/>
</dbReference>
<dbReference type="InterPro" id="IPR011004">
    <property type="entry name" value="Trimer_LpxA-like_sf"/>
</dbReference>
<dbReference type="EMBL" id="FOIL01000026">
    <property type="protein sequence ID" value="SET58518.1"/>
    <property type="molecule type" value="Genomic_DNA"/>
</dbReference>
<dbReference type="SUPFAM" id="SSF51161">
    <property type="entry name" value="Trimeric LpxA-like enzymes"/>
    <property type="match status" value="1"/>
</dbReference>
<dbReference type="InterPro" id="IPR051159">
    <property type="entry name" value="Hexapeptide_acetyltransf"/>
</dbReference>
<dbReference type="CDD" id="cd04647">
    <property type="entry name" value="LbH_MAT_like"/>
    <property type="match status" value="1"/>
</dbReference>
<dbReference type="OrthoDB" id="9801697at2"/>
<evidence type="ECO:0000256" key="2">
    <source>
        <dbReference type="ARBA" id="ARBA00022679"/>
    </source>
</evidence>
<name>A0A1I0FMK9_9FIRM</name>
<sequence>MTPNRLWHTVMLNVQRNGYKRANYLREHNLFRHIGEKVYIQGRKLPLYSELISLGDNVKIASRVNFITHSIIHLMLNSAENLPIADKVQEQVGCIEVGDNVFIGAGTTILSNVRIGSNVIVAAGSMITKDVPSNSVVGGVPARVIESLDVYLEKLGNRERYPGELAPKKQSVSHELADFLWKQFIEERN</sequence>
<dbReference type="Gene3D" id="2.160.10.10">
    <property type="entry name" value="Hexapeptide repeat proteins"/>
    <property type="match status" value="1"/>
</dbReference>
<reference evidence="4 5" key="1">
    <citation type="submission" date="2016-10" db="EMBL/GenBank/DDBJ databases">
        <authorList>
            <person name="de Groot N.N."/>
        </authorList>
    </citation>
    <scope>NUCLEOTIDE SEQUENCE [LARGE SCALE GENOMIC DNA]</scope>
    <source>
        <strain evidence="4 5">KH1P1</strain>
    </source>
</reference>
<evidence type="ECO:0000313" key="4">
    <source>
        <dbReference type="EMBL" id="SET58518.1"/>
    </source>
</evidence>